<gene>
    <name evidence="1" type="ORF">BJ508DRAFT_181857</name>
</gene>
<accession>A0A3N4I490</accession>
<sequence>MSEVAPGHVCKCGTCPSTEQWVPSSATFDREGKRGGWRTVLADFFAERRPWPCHFSPLFQSTLSLVAVSESKTDKKYTKYYVLYGMMEVPLMLPLSIYEAVEEAFIFFLRDFQPILNSEIRSALPPPTSKYRKHLCSQAEYFELVYFWELREIIDPGLAGHSGNCRLRERHKAMLMRVNQARLIALAVKILVDSGISFLQHVAQRRSVMKTPSGELHIATEIVSLRGVLHFFIDRRFRSERLEHLLVKYIAQTDDINSDVISGLVAAQVEFTNRQYLEPNKARPSLRVP</sequence>
<reference evidence="1 2" key="1">
    <citation type="journal article" date="2018" name="Nat. Ecol. Evol.">
        <title>Pezizomycetes genomes reveal the molecular basis of ectomycorrhizal truffle lifestyle.</title>
        <authorList>
            <person name="Murat C."/>
            <person name="Payen T."/>
            <person name="Noel B."/>
            <person name="Kuo A."/>
            <person name="Morin E."/>
            <person name="Chen J."/>
            <person name="Kohler A."/>
            <person name="Krizsan K."/>
            <person name="Balestrini R."/>
            <person name="Da Silva C."/>
            <person name="Montanini B."/>
            <person name="Hainaut M."/>
            <person name="Levati E."/>
            <person name="Barry K.W."/>
            <person name="Belfiori B."/>
            <person name="Cichocki N."/>
            <person name="Clum A."/>
            <person name="Dockter R.B."/>
            <person name="Fauchery L."/>
            <person name="Guy J."/>
            <person name="Iotti M."/>
            <person name="Le Tacon F."/>
            <person name="Lindquist E.A."/>
            <person name="Lipzen A."/>
            <person name="Malagnac F."/>
            <person name="Mello A."/>
            <person name="Molinier V."/>
            <person name="Miyauchi S."/>
            <person name="Poulain J."/>
            <person name="Riccioni C."/>
            <person name="Rubini A."/>
            <person name="Sitrit Y."/>
            <person name="Splivallo R."/>
            <person name="Traeger S."/>
            <person name="Wang M."/>
            <person name="Zifcakova L."/>
            <person name="Wipf D."/>
            <person name="Zambonelli A."/>
            <person name="Paolocci F."/>
            <person name="Nowrousian M."/>
            <person name="Ottonello S."/>
            <person name="Baldrian P."/>
            <person name="Spatafora J.W."/>
            <person name="Henrissat B."/>
            <person name="Nagy L.G."/>
            <person name="Aury J.M."/>
            <person name="Wincker P."/>
            <person name="Grigoriev I.V."/>
            <person name="Bonfante P."/>
            <person name="Martin F.M."/>
        </authorList>
    </citation>
    <scope>NUCLEOTIDE SEQUENCE [LARGE SCALE GENOMIC DNA]</scope>
    <source>
        <strain evidence="1 2">RN42</strain>
    </source>
</reference>
<keyword evidence="2" id="KW-1185">Reference proteome</keyword>
<evidence type="ECO:0000313" key="2">
    <source>
        <dbReference type="Proteomes" id="UP000275078"/>
    </source>
</evidence>
<dbReference type="AlphaFoldDB" id="A0A3N4I490"/>
<organism evidence="1 2">
    <name type="scientific">Ascobolus immersus RN42</name>
    <dbReference type="NCBI Taxonomy" id="1160509"/>
    <lineage>
        <taxon>Eukaryota</taxon>
        <taxon>Fungi</taxon>
        <taxon>Dikarya</taxon>
        <taxon>Ascomycota</taxon>
        <taxon>Pezizomycotina</taxon>
        <taxon>Pezizomycetes</taxon>
        <taxon>Pezizales</taxon>
        <taxon>Ascobolaceae</taxon>
        <taxon>Ascobolus</taxon>
    </lineage>
</organism>
<proteinExistence type="predicted"/>
<protein>
    <submittedName>
        <fullName evidence="1">Uncharacterized protein</fullName>
    </submittedName>
</protein>
<dbReference type="EMBL" id="ML119740">
    <property type="protein sequence ID" value="RPA76664.1"/>
    <property type="molecule type" value="Genomic_DNA"/>
</dbReference>
<name>A0A3N4I490_ASCIM</name>
<dbReference type="Proteomes" id="UP000275078">
    <property type="component" value="Unassembled WGS sequence"/>
</dbReference>
<evidence type="ECO:0000313" key="1">
    <source>
        <dbReference type="EMBL" id="RPA76664.1"/>
    </source>
</evidence>